<proteinExistence type="inferred from homology"/>
<evidence type="ECO:0000313" key="5">
    <source>
        <dbReference type="Proteomes" id="UP000000709"/>
    </source>
</evidence>
<evidence type="ECO:0000256" key="1">
    <source>
        <dbReference type="ARBA" id="ARBA00006484"/>
    </source>
</evidence>
<dbReference type="InterPro" id="IPR002347">
    <property type="entry name" value="SDR_fam"/>
</dbReference>
<dbReference type="GO" id="GO:0050664">
    <property type="term" value="F:oxidoreductase activity, acting on NAD(P)H, oxygen as acceptor"/>
    <property type="evidence" value="ECO:0007669"/>
    <property type="project" value="TreeGrafter"/>
</dbReference>
<keyword evidence="3" id="KW-0560">Oxidoreductase</keyword>
<evidence type="ECO:0000256" key="2">
    <source>
        <dbReference type="ARBA" id="ARBA00022857"/>
    </source>
</evidence>
<dbReference type="FunFam" id="3.40.50.720:FF:000281">
    <property type="entry name" value="Uncharacterized oxidoreductase YIR035C"/>
    <property type="match status" value="1"/>
</dbReference>
<dbReference type="eggNOG" id="KOG1204">
    <property type="taxonomic scope" value="Eukaryota"/>
</dbReference>
<name>G3AFP4_SPAPN</name>
<sequence length="251" mass="27446">MTNVTIVTGASRGIGRAIVNILLKNPENKVIAVARTKEALESLQKQYGDRIEIVAGDITESSTSVEAVKLAESKFGQLDAVIANAGVLDPVGPIEKHNINEWKRLFDINFFSVVELIQQSLPALRKTHGKFIAVSSGASLKPYSGWYAYGSSKASLNHLIASLASEESEIQAISIAPGVVDTEMQQDIREKFGKDMSTEGLQRFIDLHQNKQLSPPEVPAAVYANLALRGWSNDINGKYLRFDDDVLKSYA</sequence>
<dbReference type="Pfam" id="PF00106">
    <property type="entry name" value="adh_short"/>
    <property type="match status" value="1"/>
</dbReference>
<dbReference type="Proteomes" id="UP000000709">
    <property type="component" value="Unassembled WGS sequence"/>
</dbReference>
<dbReference type="PROSITE" id="PS00061">
    <property type="entry name" value="ADH_SHORT"/>
    <property type="match status" value="1"/>
</dbReference>
<dbReference type="OrthoDB" id="153074at2759"/>
<dbReference type="FunCoup" id="G3AFP4">
    <property type="interactions" value="113"/>
</dbReference>
<protein>
    <submittedName>
        <fullName evidence="4">Uncharacterized protein</fullName>
    </submittedName>
</protein>
<gene>
    <name evidence="4" type="ORF">SPAPADRAFT_58166</name>
</gene>
<comment type="similarity">
    <text evidence="1">Belongs to the short-chain dehydrogenases/reductases (SDR) family.</text>
</comment>
<reference evidence="4 5" key="1">
    <citation type="journal article" date="2011" name="Proc. Natl. Acad. Sci. U.S.A.">
        <title>Comparative genomics of xylose-fermenting fungi for enhanced biofuel production.</title>
        <authorList>
            <person name="Wohlbach D.J."/>
            <person name="Kuo A."/>
            <person name="Sato T.K."/>
            <person name="Potts K.M."/>
            <person name="Salamov A.A."/>
            <person name="LaButti K.M."/>
            <person name="Sun H."/>
            <person name="Clum A."/>
            <person name="Pangilinan J.L."/>
            <person name="Lindquist E.A."/>
            <person name="Lucas S."/>
            <person name="Lapidus A."/>
            <person name="Jin M."/>
            <person name="Gunawan C."/>
            <person name="Balan V."/>
            <person name="Dale B.E."/>
            <person name="Jeffries T.W."/>
            <person name="Zinkel R."/>
            <person name="Barry K.W."/>
            <person name="Grigoriev I.V."/>
            <person name="Gasch A.P."/>
        </authorList>
    </citation>
    <scope>NUCLEOTIDE SEQUENCE [LARGE SCALE GENOMIC DNA]</scope>
    <source>
        <strain evidence="5">NRRL Y-27907 / 11-Y1</strain>
    </source>
</reference>
<dbReference type="PANTHER" id="PTHR43008">
    <property type="entry name" value="BENZIL REDUCTASE"/>
    <property type="match status" value="1"/>
</dbReference>
<dbReference type="STRING" id="619300.G3AFP4"/>
<dbReference type="Gene3D" id="3.40.50.720">
    <property type="entry name" value="NAD(P)-binding Rossmann-like Domain"/>
    <property type="match status" value="1"/>
</dbReference>
<organism evidence="5">
    <name type="scientific">Spathaspora passalidarum (strain NRRL Y-27907 / 11-Y1)</name>
    <dbReference type="NCBI Taxonomy" id="619300"/>
    <lineage>
        <taxon>Eukaryota</taxon>
        <taxon>Fungi</taxon>
        <taxon>Dikarya</taxon>
        <taxon>Ascomycota</taxon>
        <taxon>Saccharomycotina</taxon>
        <taxon>Pichiomycetes</taxon>
        <taxon>Debaryomycetaceae</taxon>
        <taxon>Spathaspora</taxon>
    </lineage>
</organism>
<evidence type="ECO:0000256" key="3">
    <source>
        <dbReference type="ARBA" id="ARBA00023002"/>
    </source>
</evidence>
<dbReference type="KEGG" id="spaa:SPAPADRAFT_58166"/>
<dbReference type="RefSeq" id="XP_007372445.1">
    <property type="nucleotide sequence ID" value="XM_007372383.1"/>
</dbReference>
<keyword evidence="5" id="KW-1185">Reference proteome</keyword>
<dbReference type="EMBL" id="GL996499">
    <property type="protein sequence ID" value="EGW35033.1"/>
    <property type="molecule type" value="Genomic_DNA"/>
</dbReference>
<keyword evidence="2" id="KW-0521">NADP</keyword>
<dbReference type="PRINTS" id="PR00081">
    <property type="entry name" value="GDHRDH"/>
</dbReference>
<dbReference type="InterPro" id="IPR020904">
    <property type="entry name" value="Sc_DH/Rdtase_CS"/>
</dbReference>
<dbReference type="PANTHER" id="PTHR43008:SF8">
    <property type="entry name" value="BENZIL REDUCTASE ((S)-BENZOIN FORMING) IRC24"/>
    <property type="match status" value="1"/>
</dbReference>
<dbReference type="CDD" id="cd05367">
    <property type="entry name" value="SPR-like_SDR_c"/>
    <property type="match status" value="1"/>
</dbReference>
<dbReference type="AlphaFoldDB" id="G3AFP4"/>
<dbReference type="SUPFAM" id="SSF51735">
    <property type="entry name" value="NAD(P)-binding Rossmann-fold domains"/>
    <property type="match status" value="1"/>
</dbReference>
<dbReference type="OMA" id="TDMSEWT"/>
<evidence type="ECO:0000313" key="4">
    <source>
        <dbReference type="EMBL" id="EGW35033.1"/>
    </source>
</evidence>
<dbReference type="GeneID" id="18872352"/>
<accession>G3AFP4</accession>
<dbReference type="InParanoid" id="G3AFP4"/>
<dbReference type="InterPro" id="IPR036291">
    <property type="entry name" value="NAD(P)-bd_dom_sf"/>
</dbReference>
<dbReference type="HOGENOM" id="CLU_010194_2_11_1"/>